<proteinExistence type="predicted"/>
<dbReference type="Gene3D" id="3.40.50.720">
    <property type="entry name" value="NAD(P)-binding Rossmann-like Domain"/>
    <property type="match status" value="1"/>
</dbReference>
<dbReference type="eggNOG" id="KOG1430">
    <property type="taxonomic scope" value="Eukaryota"/>
</dbReference>
<keyword evidence="2" id="KW-0732">Signal</keyword>
<dbReference type="EMBL" id="AAHK01000131">
    <property type="protein sequence ID" value="EAN96797.1"/>
    <property type="molecule type" value="Genomic_DNA"/>
</dbReference>
<dbReference type="InParanoid" id="Q4DW93"/>
<evidence type="ECO:0000313" key="5">
    <source>
        <dbReference type="Proteomes" id="UP000002296"/>
    </source>
</evidence>
<comment type="caution">
    <text evidence="4">The sequence shown here is derived from an EMBL/GenBank/DDBJ whole genome shotgun (WGS) entry which is preliminary data.</text>
</comment>
<dbReference type="RefSeq" id="XP_818648.1">
    <property type="nucleotide sequence ID" value="XM_813555.1"/>
</dbReference>
<keyword evidence="1" id="KW-0472">Membrane</keyword>
<dbReference type="InterPro" id="IPR050177">
    <property type="entry name" value="Lipid_A_modif_metabolic_enz"/>
</dbReference>
<sequence>MFFFFLLACVGVCLRCCRTLWNLSFHPFSPCHETRWLHDIHTYMHADMHGKLLLLRVLIVRLLFFILFLRAAASCNCTFPLHTEKTRIDCITPRMPEGPRVLLLGGLGMIGRNFLKYIADHELASYVCVADKKVPEMCFLTQVYKDLLALPYVEVVQVDLSQKEHVDRVFAGEPFSIIVNLASETRYGHLDVMYERSILQLRTLCAQKAARKGGCQRYVEVSTAQVYESNNKSPSKETGTRLKPWTKMAKYHLEAEGAVSSISQLPWVIVRLPIVYGPGDICGLMPRIVCAAVYEKSGTCMEFLWGKDLRIHTVHVQDVVAAMWHIVCAGAIHEVYNVVDDGDTTQGSLNAVLESMFKVKTGYFGALMSNLASLKLEELVEEANDGHMEPWTKMLREHGISVTPLSPYLEPELLYDNPLAVDGSKLRALGFRCSCPKVTRELLDDSLDYWVSLGLFPR</sequence>
<gene>
    <name evidence="4" type="ORF">Tc00.1047053506989.150</name>
</gene>
<dbReference type="PANTHER" id="PTHR43245">
    <property type="entry name" value="BIFUNCTIONAL POLYMYXIN RESISTANCE PROTEIN ARNA"/>
    <property type="match status" value="1"/>
</dbReference>
<keyword evidence="1" id="KW-0812">Transmembrane</keyword>
<dbReference type="AlphaFoldDB" id="Q4DW93"/>
<accession>Q4DW93</accession>
<evidence type="ECO:0000259" key="3">
    <source>
        <dbReference type="Pfam" id="PF01370"/>
    </source>
</evidence>
<dbReference type="PaxDb" id="353153-Q4DW93"/>
<dbReference type="PANTHER" id="PTHR43245:SF11">
    <property type="entry name" value="LD23561P"/>
    <property type="match status" value="1"/>
</dbReference>
<dbReference type="SUPFAM" id="SSF51735">
    <property type="entry name" value="NAD(P)-binding Rossmann-fold domains"/>
    <property type="match status" value="1"/>
</dbReference>
<reference evidence="4 5" key="1">
    <citation type="journal article" date="2005" name="Science">
        <title>The genome sequence of Trypanosoma cruzi, etiologic agent of Chagas disease.</title>
        <authorList>
            <person name="El-Sayed N.M."/>
            <person name="Myler P.J."/>
            <person name="Bartholomeu D.C."/>
            <person name="Nilsson D."/>
            <person name="Aggarwal G."/>
            <person name="Tran A.N."/>
            <person name="Ghedin E."/>
            <person name="Worthey E.A."/>
            <person name="Delcher A.L."/>
            <person name="Blandin G."/>
            <person name="Westenberger S.J."/>
            <person name="Caler E."/>
            <person name="Cerqueira G.C."/>
            <person name="Branche C."/>
            <person name="Haas B."/>
            <person name="Anupama A."/>
            <person name="Arner E."/>
            <person name="Aslund L."/>
            <person name="Attipoe P."/>
            <person name="Bontempi E."/>
            <person name="Bringaud F."/>
            <person name="Burton P."/>
            <person name="Cadag E."/>
            <person name="Campbell D.A."/>
            <person name="Carrington M."/>
            <person name="Crabtree J."/>
            <person name="Darban H."/>
            <person name="da Silveira J.F."/>
            <person name="de Jong P."/>
            <person name="Edwards K."/>
            <person name="Englund P.T."/>
            <person name="Fazelina G."/>
            <person name="Feldblyum T."/>
            <person name="Ferella M."/>
            <person name="Frasch A.C."/>
            <person name="Gull K."/>
            <person name="Horn D."/>
            <person name="Hou L."/>
            <person name="Huang Y."/>
            <person name="Kindlund E."/>
            <person name="Klingbeil M."/>
            <person name="Kluge S."/>
            <person name="Koo H."/>
            <person name="Lacerda D."/>
            <person name="Levin M.J."/>
            <person name="Lorenzi H."/>
            <person name="Louie T."/>
            <person name="Machado C.R."/>
            <person name="McCulloch R."/>
            <person name="McKenna A."/>
            <person name="Mizuno Y."/>
            <person name="Mottram J.C."/>
            <person name="Nelson S."/>
            <person name="Ochaya S."/>
            <person name="Osoegawa K."/>
            <person name="Pai G."/>
            <person name="Parsons M."/>
            <person name="Pentony M."/>
            <person name="Pettersson U."/>
            <person name="Pop M."/>
            <person name="Ramirez J.L."/>
            <person name="Rinta J."/>
            <person name="Robertson L."/>
            <person name="Salzberg S.L."/>
            <person name="Sanchez D.O."/>
            <person name="Seyler A."/>
            <person name="Sharma R."/>
            <person name="Shetty J."/>
            <person name="Simpson A.J."/>
            <person name="Sisk E."/>
            <person name="Tammi M.T."/>
            <person name="Tarleton R."/>
            <person name="Teixeira S."/>
            <person name="Van Aken S."/>
            <person name="Vogt C."/>
            <person name="Ward P.N."/>
            <person name="Wickstead B."/>
            <person name="Wortman J."/>
            <person name="White O."/>
            <person name="Fraser C.M."/>
            <person name="Stuart K.D."/>
            <person name="Andersson B."/>
        </authorList>
    </citation>
    <scope>NUCLEOTIDE SEQUENCE [LARGE SCALE GENOMIC DNA]</scope>
    <source>
        <strain evidence="4 5">CL Brener</strain>
    </source>
</reference>
<protein>
    <recommendedName>
        <fullName evidence="3">NAD-dependent epimerase/dehydratase domain-containing protein</fullName>
    </recommendedName>
</protein>
<feature type="domain" description="NAD-dependent epimerase/dehydratase" evidence="3">
    <location>
        <begin position="101"/>
        <end position="338"/>
    </location>
</feature>
<dbReference type="STRING" id="353153.Q4DW93"/>
<organism evidence="4 5">
    <name type="scientific">Trypanosoma cruzi (strain CL Brener)</name>
    <dbReference type="NCBI Taxonomy" id="353153"/>
    <lineage>
        <taxon>Eukaryota</taxon>
        <taxon>Discoba</taxon>
        <taxon>Euglenozoa</taxon>
        <taxon>Kinetoplastea</taxon>
        <taxon>Metakinetoplastina</taxon>
        <taxon>Trypanosomatida</taxon>
        <taxon>Trypanosomatidae</taxon>
        <taxon>Trypanosoma</taxon>
        <taxon>Schizotrypanum</taxon>
    </lineage>
</organism>
<dbReference type="Proteomes" id="UP000002296">
    <property type="component" value="Unassembled WGS sequence"/>
</dbReference>
<dbReference type="GeneID" id="3550937"/>
<name>Q4DW93_TRYCC</name>
<evidence type="ECO:0000256" key="2">
    <source>
        <dbReference type="SAM" id="SignalP"/>
    </source>
</evidence>
<dbReference type="InterPro" id="IPR036291">
    <property type="entry name" value="NAD(P)-bd_dom_sf"/>
</dbReference>
<dbReference type="InterPro" id="IPR001509">
    <property type="entry name" value="Epimerase_deHydtase"/>
</dbReference>
<feature type="chain" id="PRO_5004237714" description="NAD-dependent epimerase/dehydratase domain-containing protein" evidence="2">
    <location>
        <begin position="20"/>
        <end position="458"/>
    </location>
</feature>
<dbReference type="KEGG" id="tcr:506989.150"/>
<evidence type="ECO:0000313" key="4">
    <source>
        <dbReference type="EMBL" id="EAN96797.1"/>
    </source>
</evidence>
<dbReference type="OMA" id="PQTAWLN"/>
<dbReference type="SMR" id="Q4DW93"/>
<feature type="signal peptide" evidence="2">
    <location>
        <begin position="1"/>
        <end position="19"/>
    </location>
</feature>
<feature type="transmembrane region" description="Helical" evidence="1">
    <location>
        <begin position="53"/>
        <end position="73"/>
    </location>
</feature>
<dbReference type="Pfam" id="PF01370">
    <property type="entry name" value="Epimerase"/>
    <property type="match status" value="1"/>
</dbReference>
<evidence type="ECO:0000256" key="1">
    <source>
        <dbReference type="SAM" id="Phobius"/>
    </source>
</evidence>
<keyword evidence="1" id="KW-1133">Transmembrane helix</keyword>
<keyword evidence="5" id="KW-1185">Reference proteome</keyword>